<comment type="caution">
    <text evidence="3">The sequence shown here is derived from an EMBL/GenBank/DDBJ whole genome shotgun (WGS) entry which is preliminary data.</text>
</comment>
<dbReference type="GeneID" id="97429583"/>
<protein>
    <recommendedName>
        <fullName evidence="2">Cytokinin riboside 5'-monophosphate phosphoribohydrolase</fullName>
        <ecNumber evidence="2">3.2.2.n1</ecNumber>
    </recommendedName>
</protein>
<dbReference type="OrthoDB" id="9778690at2"/>
<reference evidence="4" key="1">
    <citation type="submission" date="2015-10" db="EMBL/GenBank/DDBJ databases">
        <authorList>
            <person name="Ju K.-S."/>
            <person name="Doroghazi J.R."/>
            <person name="Metcalf W.W."/>
        </authorList>
    </citation>
    <scope>NUCLEOTIDE SEQUENCE [LARGE SCALE GENOMIC DNA]</scope>
    <source>
        <strain evidence="4">NRRL F-8817</strain>
    </source>
</reference>
<dbReference type="Pfam" id="PF03641">
    <property type="entry name" value="Lysine_decarbox"/>
    <property type="match status" value="1"/>
</dbReference>
<comment type="catalytic activity">
    <reaction evidence="2">
        <text>N(6)-(dimethylallyl)adenosine 5'-phosphate + H2O = N(6)-dimethylallyladenine + D-ribose 5-phosphate</text>
        <dbReference type="Rhea" id="RHEA:48560"/>
        <dbReference type="ChEBI" id="CHEBI:15377"/>
        <dbReference type="ChEBI" id="CHEBI:17660"/>
        <dbReference type="ChEBI" id="CHEBI:57526"/>
        <dbReference type="ChEBI" id="CHEBI:78346"/>
        <dbReference type="EC" id="3.2.2.n1"/>
    </reaction>
</comment>
<dbReference type="GO" id="GO:0009691">
    <property type="term" value="P:cytokinin biosynthetic process"/>
    <property type="evidence" value="ECO:0007669"/>
    <property type="project" value="UniProtKB-UniRule"/>
</dbReference>
<comment type="catalytic activity">
    <reaction evidence="2">
        <text>9-ribosyl-trans-zeatin 5'-phosphate + H2O = trans-zeatin + D-ribose 5-phosphate</text>
        <dbReference type="Rhea" id="RHEA:48564"/>
        <dbReference type="ChEBI" id="CHEBI:15377"/>
        <dbReference type="ChEBI" id="CHEBI:16522"/>
        <dbReference type="ChEBI" id="CHEBI:78346"/>
        <dbReference type="ChEBI" id="CHEBI:87947"/>
        <dbReference type="EC" id="3.2.2.n1"/>
    </reaction>
</comment>
<dbReference type="EC" id="3.2.2.n1" evidence="2"/>
<sequence length="202" mass="21037">MDTSESSLALGVFCGFSTGPSDRYVQAAAELGAGLAARGHQLVYGAGGAGLMGAVARGAAEGGAPILGVIPEFLRAKEMNDHLPPQQIVLTEDLLERKRVMIDRADAFVALPGGYGTLDEVLEVVSMAALGQDVGPLVLLDVDDDWLPLLNYVERLRRRGFVRDAGILRVARTPEQALDMVAPTSAGALALAGDPQGTQAAS</sequence>
<name>A0A0X3X7V2_STRVO</name>
<evidence type="ECO:0000256" key="1">
    <source>
        <dbReference type="ARBA" id="ARBA00006763"/>
    </source>
</evidence>
<comment type="similarity">
    <text evidence="1 2">Belongs to the LOG family.</text>
</comment>
<keyword evidence="2" id="KW-0378">Hydrolase</keyword>
<dbReference type="PANTHER" id="PTHR31223">
    <property type="entry name" value="LOG FAMILY PROTEIN YJL055W"/>
    <property type="match status" value="1"/>
</dbReference>
<dbReference type="Proteomes" id="UP000053413">
    <property type="component" value="Unassembled WGS sequence"/>
</dbReference>
<dbReference type="GO" id="GO:0102682">
    <property type="term" value="F:cytokinin riboside 5'-monophosphate phosphoribohydrolase activity"/>
    <property type="evidence" value="ECO:0007669"/>
    <property type="project" value="RHEA"/>
</dbReference>
<dbReference type="GO" id="GO:0005829">
    <property type="term" value="C:cytosol"/>
    <property type="evidence" value="ECO:0007669"/>
    <property type="project" value="TreeGrafter"/>
</dbReference>
<evidence type="ECO:0000313" key="4">
    <source>
        <dbReference type="Proteomes" id="UP000053413"/>
    </source>
</evidence>
<dbReference type="SUPFAM" id="SSF102405">
    <property type="entry name" value="MCP/YpsA-like"/>
    <property type="match status" value="1"/>
</dbReference>
<accession>A0A0X3X7V2</accession>
<dbReference type="AlphaFoldDB" id="A0A0X3X7V2"/>
<keyword evidence="2" id="KW-0203">Cytokinin biosynthesis</keyword>
<dbReference type="Gene3D" id="3.40.50.450">
    <property type="match status" value="1"/>
</dbReference>
<dbReference type="InterPro" id="IPR005269">
    <property type="entry name" value="LOG"/>
</dbReference>
<organism evidence="3 4">
    <name type="scientific">Streptomyces violaceusniger</name>
    <dbReference type="NCBI Taxonomy" id="68280"/>
    <lineage>
        <taxon>Bacteria</taxon>
        <taxon>Bacillati</taxon>
        <taxon>Actinomycetota</taxon>
        <taxon>Actinomycetes</taxon>
        <taxon>Kitasatosporales</taxon>
        <taxon>Streptomycetaceae</taxon>
        <taxon>Streptomyces</taxon>
        <taxon>Streptomyces violaceusniger group</taxon>
    </lineage>
</organism>
<dbReference type="RefSeq" id="WP_059143081.1">
    <property type="nucleotide sequence ID" value="NZ_LLZJ01000073.1"/>
</dbReference>
<dbReference type="EMBL" id="LLZJ01000073">
    <property type="protein sequence ID" value="KUL65090.1"/>
    <property type="molecule type" value="Genomic_DNA"/>
</dbReference>
<evidence type="ECO:0000313" key="3">
    <source>
        <dbReference type="EMBL" id="KUL65090.1"/>
    </source>
</evidence>
<gene>
    <name evidence="3" type="ORF">ADL28_08410</name>
</gene>
<dbReference type="InterPro" id="IPR031100">
    <property type="entry name" value="LOG_fam"/>
</dbReference>
<dbReference type="NCBIfam" id="TIGR00730">
    <property type="entry name" value="Rossman fold protein, TIGR00730 family"/>
    <property type="match status" value="1"/>
</dbReference>
<dbReference type="PANTHER" id="PTHR31223:SF70">
    <property type="entry name" value="LOG FAMILY PROTEIN YJL055W"/>
    <property type="match status" value="1"/>
</dbReference>
<proteinExistence type="inferred from homology"/>
<evidence type="ECO:0000256" key="2">
    <source>
        <dbReference type="RuleBase" id="RU363015"/>
    </source>
</evidence>